<keyword evidence="8 11" id="KW-0472">Membrane</keyword>
<dbReference type="Gene3D" id="3.55.40.10">
    <property type="entry name" value="minor pseudopilin epsh domain"/>
    <property type="match status" value="1"/>
</dbReference>
<accession>A0ABP9EGC2</accession>
<evidence type="ECO:0000256" key="9">
    <source>
        <dbReference type="ARBA" id="ARBA00025772"/>
    </source>
</evidence>
<organism evidence="13 14">
    <name type="scientific">Ferrimonas pelagia</name>
    <dbReference type="NCBI Taxonomy" id="1177826"/>
    <lineage>
        <taxon>Bacteria</taxon>
        <taxon>Pseudomonadati</taxon>
        <taxon>Pseudomonadota</taxon>
        <taxon>Gammaproteobacteria</taxon>
        <taxon>Alteromonadales</taxon>
        <taxon>Ferrimonadaceae</taxon>
        <taxon>Ferrimonas</taxon>
    </lineage>
</organism>
<evidence type="ECO:0000256" key="3">
    <source>
        <dbReference type="ARBA" id="ARBA00022475"/>
    </source>
</evidence>
<feature type="domain" description="General secretion pathway GspH" evidence="12">
    <location>
        <begin position="52"/>
        <end position="165"/>
    </location>
</feature>
<reference evidence="14" key="1">
    <citation type="journal article" date="2019" name="Int. J. Syst. Evol. Microbiol.">
        <title>The Global Catalogue of Microorganisms (GCM) 10K type strain sequencing project: providing services to taxonomists for standard genome sequencing and annotation.</title>
        <authorList>
            <consortium name="The Broad Institute Genomics Platform"/>
            <consortium name="The Broad Institute Genome Sequencing Center for Infectious Disease"/>
            <person name="Wu L."/>
            <person name="Ma J."/>
        </authorList>
    </citation>
    <scope>NUCLEOTIDE SEQUENCE [LARGE SCALE GENOMIC DNA]</scope>
    <source>
        <strain evidence="14">JCM 18401</strain>
    </source>
</reference>
<evidence type="ECO:0000256" key="6">
    <source>
        <dbReference type="ARBA" id="ARBA00022692"/>
    </source>
</evidence>
<evidence type="ECO:0000313" key="13">
    <source>
        <dbReference type="EMBL" id="GAA4874022.1"/>
    </source>
</evidence>
<comment type="caution">
    <text evidence="13">The sequence shown here is derived from an EMBL/GenBank/DDBJ whole genome shotgun (WGS) entry which is preliminary data.</text>
</comment>
<protein>
    <recommendedName>
        <fullName evidence="2">Type II secretion system protein H</fullName>
    </recommendedName>
    <alternativeName>
        <fullName evidence="10">General secretion pathway protein H</fullName>
    </alternativeName>
</protein>
<evidence type="ECO:0000313" key="14">
    <source>
        <dbReference type="Proteomes" id="UP001499988"/>
    </source>
</evidence>
<name>A0ABP9EGC2_9GAMM</name>
<dbReference type="Proteomes" id="UP001499988">
    <property type="component" value="Unassembled WGS sequence"/>
</dbReference>
<comment type="subcellular location">
    <subcellularLocation>
        <location evidence="1">Cell inner membrane</location>
        <topology evidence="1">Single-pass membrane protein</topology>
    </subcellularLocation>
</comment>
<keyword evidence="4" id="KW-0488">Methylation</keyword>
<evidence type="ECO:0000256" key="2">
    <source>
        <dbReference type="ARBA" id="ARBA00021549"/>
    </source>
</evidence>
<evidence type="ECO:0000256" key="4">
    <source>
        <dbReference type="ARBA" id="ARBA00022481"/>
    </source>
</evidence>
<feature type="transmembrane region" description="Helical" evidence="11">
    <location>
        <begin position="21"/>
        <end position="39"/>
    </location>
</feature>
<keyword evidence="7 11" id="KW-1133">Transmembrane helix</keyword>
<keyword evidence="5" id="KW-0997">Cell inner membrane</keyword>
<evidence type="ECO:0000256" key="10">
    <source>
        <dbReference type="ARBA" id="ARBA00030775"/>
    </source>
</evidence>
<dbReference type="Pfam" id="PF07963">
    <property type="entry name" value="N_methyl"/>
    <property type="match status" value="1"/>
</dbReference>
<dbReference type="InterPro" id="IPR045584">
    <property type="entry name" value="Pilin-like"/>
</dbReference>
<evidence type="ECO:0000259" key="12">
    <source>
        <dbReference type="Pfam" id="PF12019"/>
    </source>
</evidence>
<dbReference type="InterPro" id="IPR022346">
    <property type="entry name" value="T2SS_GspH"/>
</dbReference>
<dbReference type="Pfam" id="PF12019">
    <property type="entry name" value="GspH"/>
    <property type="match status" value="1"/>
</dbReference>
<dbReference type="SUPFAM" id="SSF54523">
    <property type="entry name" value="Pili subunits"/>
    <property type="match status" value="1"/>
</dbReference>
<keyword evidence="6 11" id="KW-0812">Transmembrane</keyword>
<evidence type="ECO:0000256" key="11">
    <source>
        <dbReference type="SAM" id="Phobius"/>
    </source>
</evidence>
<dbReference type="NCBIfam" id="TIGR02532">
    <property type="entry name" value="IV_pilin_GFxxxE"/>
    <property type="match status" value="1"/>
</dbReference>
<keyword evidence="14" id="KW-1185">Reference proteome</keyword>
<gene>
    <name evidence="13" type="ORF">GCM10023333_03600</name>
</gene>
<dbReference type="InterPro" id="IPR012902">
    <property type="entry name" value="N_methyl_site"/>
</dbReference>
<keyword evidence="3" id="KW-1003">Cell membrane</keyword>
<evidence type="ECO:0000256" key="1">
    <source>
        <dbReference type="ARBA" id="ARBA00004377"/>
    </source>
</evidence>
<evidence type="ECO:0000256" key="8">
    <source>
        <dbReference type="ARBA" id="ARBA00023136"/>
    </source>
</evidence>
<proteinExistence type="inferred from homology"/>
<sequence length="178" mass="19550">MDKWNIAMEGKKQTGLTLVELLIAVSIAAILLGVGAPQLSGLMANARADNEIDTLYQDLISTRYLAMAYQNNITVCPLDEKGSCVNQWQDGYTVFVDDGGDGVLGEDDEILQQRSAIHPQDALKVSHSQIRFSPDGFTMNTGTFIYCPLTANSDNSRKLSIYRTGRVRYHDNGSHSCS</sequence>
<dbReference type="EMBL" id="BAABJZ010000006">
    <property type="protein sequence ID" value="GAA4874022.1"/>
    <property type="molecule type" value="Genomic_DNA"/>
</dbReference>
<evidence type="ECO:0000256" key="5">
    <source>
        <dbReference type="ARBA" id="ARBA00022519"/>
    </source>
</evidence>
<comment type="similarity">
    <text evidence="9">Belongs to the GSP H family.</text>
</comment>
<evidence type="ECO:0000256" key="7">
    <source>
        <dbReference type="ARBA" id="ARBA00022989"/>
    </source>
</evidence>